<dbReference type="CDD" id="cd18186">
    <property type="entry name" value="BTB_POZ_ZBTB_KLHL-like"/>
    <property type="match status" value="1"/>
</dbReference>
<accession>A0AAN6S854</accession>
<evidence type="ECO:0000313" key="3">
    <source>
        <dbReference type="EMBL" id="KAK3943578.1"/>
    </source>
</evidence>
<dbReference type="InterPro" id="IPR000210">
    <property type="entry name" value="BTB/POZ_dom"/>
</dbReference>
<gene>
    <name evidence="3" type="ORF">QBC46DRAFT_420037</name>
</gene>
<sequence length="283" mass="31890">MSNSIPSPTRATPGSQPVHSRGPTSTPAPSMEVGADRWLTDRIVTVYVGPEEKRWAVHEKLLSSRSRYFNHVFNGSPDGTPGSDELKMPKEDPKLFGLLIRWLYGTAFATSGGARVFRFSPPDGKDVTVRDYLGLYILAETLTIIPVKNAAIDCLYDYFKLGLDDPSVEARCPDLRDVRYIFDHTPPESPMRKLLIVHAMLYLFSKKRRAVPRTILLPDEWEETITQSGDIGWAMIKMLSEWKWTMGSGGNVPEMKIKHRQEFHEVVPVMLEGLGEVKAESVE</sequence>
<dbReference type="PANTHER" id="PTHR47843">
    <property type="entry name" value="BTB DOMAIN-CONTAINING PROTEIN-RELATED"/>
    <property type="match status" value="1"/>
</dbReference>
<reference evidence="4" key="1">
    <citation type="journal article" date="2023" name="Mol. Phylogenet. Evol.">
        <title>Genome-scale phylogeny and comparative genomics of the fungal order Sordariales.</title>
        <authorList>
            <person name="Hensen N."/>
            <person name="Bonometti L."/>
            <person name="Westerberg I."/>
            <person name="Brannstrom I.O."/>
            <person name="Guillou S."/>
            <person name="Cros-Aarteil S."/>
            <person name="Calhoun S."/>
            <person name="Haridas S."/>
            <person name="Kuo A."/>
            <person name="Mondo S."/>
            <person name="Pangilinan J."/>
            <person name="Riley R."/>
            <person name="LaButti K."/>
            <person name="Andreopoulos B."/>
            <person name="Lipzen A."/>
            <person name="Chen C."/>
            <person name="Yan M."/>
            <person name="Daum C."/>
            <person name="Ng V."/>
            <person name="Clum A."/>
            <person name="Steindorff A."/>
            <person name="Ohm R.A."/>
            <person name="Martin F."/>
            <person name="Silar P."/>
            <person name="Natvig D.O."/>
            <person name="Lalanne C."/>
            <person name="Gautier V."/>
            <person name="Ament-Velasquez S.L."/>
            <person name="Kruys A."/>
            <person name="Hutchinson M.I."/>
            <person name="Powell A.J."/>
            <person name="Barry K."/>
            <person name="Miller A.N."/>
            <person name="Grigoriev I.V."/>
            <person name="Debuchy R."/>
            <person name="Gladieux P."/>
            <person name="Hiltunen Thoren M."/>
            <person name="Johannesson H."/>
        </authorList>
    </citation>
    <scope>NUCLEOTIDE SEQUENCE [LARGE SCALE GENOMIC DNA]</scope>
    <source>
        <strain evidence="4">CBS 340.73</strain>
    </source>
</reference>
<feature type="domain" description="BTB" evidence="2">
    <location>
        <begin position="40"/>
        <end position="104"/>
    </location>
</feature>
<evidence type="ECO:0000259" key="2">
    <source>
        <dbReference type="PROSITE" id="PS50097"/>
    </source>
</evidence>
<organism evidence="3 4">
    <name type="scientific">Diplogelasinospora grovesii</name>
    <dbReference type="NCBI Taxonomy" id="303347"/>
    <lineage>
        <taxon>Eukaryota</taxon>
        <taxon>Fungi</taxon>
        <taxon>Dikarya</taxon>
        <taxon>Ascomycota</taxon>
        <taxon>Pezizomycotina</taxon>
        <taxon>Sordariomycetes</taxon>
        <taxon>Sordariomycetidae</taxon>
        <taxon>Sordariales</taxon>
        <taxon>Diplogelasinosporaceae</taxon>
        <taxon>Diplogelasinospora</taxon>
    </lineage>
</organism>
<dbReference type="Gene3D" id="3.30.710.10">
    <property type="entry name" value="Potassium Channel Kv1.1, Chain A"/>
    <property type="match status" value="1"/>
</dbReference>
<dbReference type="PROSITE" id="PS50097">
    <property type="entry name" value="BTB"/>
    <property type="match status" value="1"/>
</dbReference>
<dbReference type="Proteomes" id="UP001303473">
    <property type="component" value="Unassembled WGS sequence"/>
</dbReference>
<evidence type="ECO:0000313" key="4">
    <source>
        <dbReference type="Proteomes" id="UP001303473"/>
    </source>
</evidence>
<name>A0AAN6S854_9PEZI</name>
<proteinExistence type="predicted"/>
<comment type="caution">
    <text evidence="3">The sequence shown here is derived from an EMBL/GenBank/DDBJ whole genome shotgun (WGS) entry which is preliminary data.</text>
</comment>
<protein>
    <recommendedName>
        <fullName evidence="2">BTB domain-containing protein</fullName>
    </recommendedName>
</protein>
<feature type="region of interest" description="Disordered" evidence="1">
    <location>
        <begin position="1"/>
        <end position="33"/>
    </location>
</feature>
<dbReference type="EMBL" id="MU853765">
    <property type="protein sequence ID" value="KAK3943578.1"/>
    <property type="molecule type" value="Genomic_DNA"/>
</dbReference>
<evidence type="ECO:0000256" key="1">
    <source>
        <dbReference type="SAM" id="MobiDB-lite"/>
    </source>
</evidence>
<dbReference type="Pfam" id="PF00651">
    <property type="entry name" value="BTB"/>
    <property type="match status" value="1"/>
</dbReference>
<dbReference type="SUPFAM" id="SSF54695">
    <property type="entry name" value="POZ domain"/>
    <property type="match status" value="1"/>
</dbReference>
<dbReference type="InterPro" id="IPR011333">
    <property type="entry name" value="SKP1/BTB/POZ_sf"/>
</dbReference>
<keyword evidence="4" id="KW-1185">Reference proteome</keyword>
<dbReference type="PANTHER" id="PTHR47843:SF2">
    <property type="entry name" value="BTB DOMAIN-CONTAINING PROTEIN"/>
    <property type="match status" value="1"/>
</dbReference>
<dbReference type="AlphaFoldDB" id="A0AAN6S854"/>
<feature type="compositionally biased region" description="Polar residues" evidence="1">
    <location>
        <begin position="1"/>
        <end position="28"/>
    </location>
</feature>